<organism evidence="3 4">
    <name type="scientific">Fusarium napiforme</name>
    <dbReference type="NCBI Taxonomy" id="42672"/>
    <lineage>
        <taxon>Eukaryota</taxon>
        <taxon>Fungi</taxon>
        <taxon>Dikarya</taxon>
        <taxon>Ascomycota</taxon>
        <taxon>Pezizomycotina</taxon>
        <taxon>Sordariomycetes</taxon>
        <taxon>Hypocreomycetidae</taxon>
        <taxon>Hypocreales</taxon>
        <taxon>Nectriaceae</taxon>
        <taxon>Fusarium</taxon>
        <taxon>Fusarium fujikuroi species complex</taxon>
    </lineage>
</organism>
<evidence type="ECO:0000259" key="2">
    <source>
        <dbReference type="PROSITE" id="PS50097"/>
    </source>
</evidence>
<dbReference type="InterPro" id="IPR011333">
    <property type="entry name" value="SKP1/BTB/POZ_sf"/>
</dbReference>
<dbReference type="PROSITE" id="PS50097">
    <property type="entry name" value="BTB"/>
    <property type="match status" value="1"/>
</dbReference>
<dbReference type="AlphaFoldDB" id="A0A8H5NEC0"/>
<evidence type="ECO:0000256" key="1">
    <source>
        <dbReference type="SAM" id="MobiDB-lite"/>
    </source>
</evidence>
<dbReference type="PANTHER" id="PTHR47843:SF5">
    <property type="entry name" value="BTB_POZ DOMAIN PROTEIN"/>
    <property type="match status" value="1"/>
</dbReference>
<comment type="caution">
    <text evidence="3">The sequence shown here is derived from an EMBL/GenBank/DDBJ whole genome shotgun (WGS) entry which is preliminary data.</text>
</comment>
<dbReference type="InterPro" id="IPR000210">
    <property type="entry name" value="BTB/POZ_dom"/>
</dbReference>
<protein>
    <submittedName>
        <fullName evidence="3">Amino acid transport gap1</fullName>
    </submittedName>
</protein>
<evidence type="ECO:0000313" key="4">
    <source>
        <dbReference type="Proteomes" id="UP000574317"/>
    </source>
</evidence>
<reference evidence="3 4" key="1">
    <citation type="submission" date="2020-05" db="EMBL/GenBank/DDBJ databases">
        <title>Identification and distribution of gene clusters putatively required for synthesis of sphingolipid metabolism inhibitors in phylogenetically diverse species of the filamentous fungus Fusarium.</title>
        <authorList>
            <person name="Kim H.-S."/>
            <person name="Busman M."/>
            <person name="Brown D.W."/>
            <person name="Divon H."/>
            <person name="Uhlig S."/>
            <person name="Proctor R.H."/>
        </authorList>
    </citation>
    <scope>NUCLEOTIDE SEQUENCE [LARGE SCALE GENOMIC DNA]</scope>
    <source>
        <strain evidence="3 4">NRRL 25196</strain>
    </source>
</reference>
<feature type="compositionally biased region" description="Polar residues" evidence="1">
    <location>
        <begin position="186"/>
        <end position="207"/>
    </location>
</feature>
<dbReference type="CDD" id="cd18186">
    <property type="entry name" value="BTB_POZ_ZBTB_KLHL-like"/>
    <property type="match status" value="1"/>
</dbReference>
<dbReference type="Gene3D" id="3.30.710.10">
    <property type="entry name" value="Potassium Channel Kv1.1, Chain A"/>
    <property type="match status" value="1"/>
</dbReference>
<dbReference type="EMBL" id="JAAOAO010000128">
    <property type="protein sequence ID" value="KAF5561713.1"/>
    <property type="molecule type" value="Genomic_DNA"/>
</dbReference>
<dbReference type="Proteomes" id="UP000574317">
    <property type="component" value="Unassembled WGS sequence"/>
</dbReference>
<name>A0A8H5NEC0_9HYPO</name>
<sequence>MATQNAQSEALADLLKTGDYSDLTITCGKDQYHVHKAIICPRSNFFKAACDGKFKEAQTGEIDLPDDDPTAVRMMIQYLYHDTYVPPKAIIHRDHNGAIDAHLSETEYNDEQKRKMELYGATFVGNKRVKRLTAPPEVPITPISQPVPVGSGTASTPPPPPPAASQEPGRGRGRSRRGRGSFGGVNSPSGYNAVQASPDQSSPTPNSFLFGASSPAPTSPPPPQQSAPPRPIYTPNLHLHAKVYALGEKYGIQTLKALALRKFETEAPFRLHTDDFLEAIREAYTSTIETDRPLRDAVVAILRNNKHLLKKDSVKAVLKDPGLGLSFDMVMQFASD</sequence>
<feature type="region of interest" description="Disordered" evidence="1">
    <location>
        <begin position="135"/>
        <end position="234"/>
    </location>
</feature>
<dbReference type="PANTHER" id="PTHR47843">
    <property type="entry name" value="BTB DOMAIN-CONTAINING PROTEIN-RELATED"/>
    <property type="match status" value="1"/>
</dbReference>
<dbReference type="Pfam" id="PF00651">
    <property type="entry name" value="BTB"/>
    <property type="match status" value="1"/>
</dbReference>
<proteinExistence type="predicted"/>
<evidence type="ECO:0000313" key="3">
    <source>
        <dbReference type="EMBL" id="KAF5561713.1"/>
    </source>
</evidence>
<feature type="domain" description="BTB" evidence="2">
    <location>
        <begin position="21"/>
        <end position="88"/>
    </location>
</feature>
<feature type="compositionally biased region" description="Pro residues" evidence="1">
    <location>
        <begin position="217"/>
        <end position="232"/>
    </location>
</feature>
<gene>
    <name evidence="3" type="ORF">FNAPI_3542</name>
</gene>
<keyword evidence="4" id="KW-1185">Reference proteome</keyword>
<accession>A0A8H5NEC0</accession>
<dbReference type="SUPFAM" id="SSF54695">
    <property type="entry name" value="POZ domain"/>
    <property type="match status" value="1"/>
</dbReference>